<name>A0A5E4WVY2_9BURK</name>
<protein>
    <submittedName>
        <fullName evidence="1">Uncharacterized protein</fullName>
    </submittedName>
</protein>
<organism evidence="1 2">
    <name type="scientific">Pandoraea communis</name>
    <dbReference type="NCBI Taxonomy" id="2508297"/>
    <lineage>
        <taxon>Bacteria</taxon>
        <taxon>Pseudomonadati</taxon>
        <taxon>Pseudomonadota</taxon>
        <taxon>Betaproteobacteria</taxon>
        <taxon>Burkholderiales</taxon>
        <taxon>Burkholderiaceae</taxon>
        <taxon>Pandoraea</taxon>
    </lineage>
</organism>
<dbReference type="AlphaFoldDB" id="A0A5E4WVY2"/>
<evidence type="ECO:0000313" key="2">
    <source>
        <dbReference type="Proteomes" id="UP000383971"/>
    </source>
</evidence>
<dbReference type="EMBL" id="CABPSE010000012">
    <property type="protein sequence ID" value="VVE27744.1"/>
    <property type="molecule type" value="Genomic_DNA"/>
</dbReference>
<gene>
    <name evidence="1" type="ORF">PCO31111_03493</name>
</gene>
<dbReference type="Proteomes" id="UP000383971">
    <property type="component" value="Unassembled WGS sequence"/>
</dbReference>
<proteinExistence type="predicted"/>
<reference evidence="1 2" key="1">
    <citation type="submission" date="2019-08" db="EMBL/GenBank/DDBJ databases">
        <authorList>
            <person name="Peeters C."/>
        </authorList>
    </citation>
    <scope>NUCLEOTIDE SEQUENCE [LARGE SCALE GENOMIC DNA]</scope>
    <source>
        <strain evidence="1 2">LMG 31111</strain>
    </source>
</reference>
<accession>A0A5E4WVY2</accession>
<sequence>MSGNSTGILSQVATSMMNFGAPMLLDEKDWEEAERMADAGLLQRHDPVFKSFGYSLTDAGIEAYNKAFPPAPLPDPVKAWGDQPPKSLKGRIAFIKRQCVKPLEDAYWLEIEGDKGSVESMTLSSSALDKKLEELGYDRYSNDGRIYFGKEDSYALYTCDITGALLEGAWSSEPDYLAYELGGFAWRRSNRFQMEERDWQEAKAFIDRLDASSREQAKLRRLIADSCFLDPASVNDTGLLNPGGGGQSEFAELIALFDFMGATPQP</sequence>
<keyword evidence="2" id="KW-1185">Reference proteome</keyword>
<evidence type="ECO:0000313" key="1">
    <source>
        <dbReference type="EMBL" id="VVE27744.1"/>
    </source>
</evidence>
<dbReference type="RefSeq" id="WP_064675091.1">
    <property type="nucleotide sequence ID" value="NZ_CABPSE010000012.1"/>
</dbReference>